<dbReference type="OMA" id="FILRIMG"/>
<evidence type="ECO:0000259" key="1">
    <source>
        <dbReference type="Pfam" id="PF10536"/>
    </source>
</evidence>
<dbReference type="AlphaFoldDB" id="A0A151SP41"/>
<dbReference type="PANTHER" id="PTHR46033:SF8">
    <property type="entry name" value="PROTEIN MAINTENANCE OF MERISTEMS-LIKE"/>
    <property type="match status" value="1"/>
</dbReference>
<evidence type="ECO:0000313" key="3">
    <source>
        <dbReference type="Proteomes" id="UP000075243"/>
    </source>
</evidence>
<protein>
    <submittedName>
        <fullName evidence="2">Serine/threonine protein phosphatase 7 long form isogeny</fullName>
    </submittedName>
</protein>
<dbReference type="GO" id="GO:0010073">
    <property type="term" value="P:meristem maintenance"/>
    <property type="evidence" value="ECO:0007669"/>
    <property type="project" value="InterPro"/>
</dbReference>
<gene>
    <name evidence="2" type="ORF">KK1_002794</name>
</gene>
<name>A0A151SP41_CAJCA</name>
<sequence>MGMAHIIYFPVDNHLIFVLVERWRPETYTFHMPFDECTITLEDVAMLLGLKISGAPITGYATMDWGALVQRLLRMTPRKSMLPSGRLRMSWIDQHFSNVSEHIHSQEQLERYTRAFILRIMGGYLLTDHSSSFVSLKYLSFLEDLDVCGQMSWRSCVLTNMYRELCVAMNYDHKEIGGSGILLQLWAWYRFPFLAPPHPPLSTFHVPLGARLVTILLVIDLRINMFRINLYIEELMVFLFL</sequence>
<dbReference type="InterPro" id="IPR019557">
    <property type="entry name" value="AminoTfrase-like_pln_mobile"/>
</dbReference>
<accession>A0A151SP41</accession>
<proteinExistence type="predicted"/>
<feature type="domain" description="Aminotransferase-like plant mobile" evidence="1">
    <location>
        <begin position="10"/>
        <end position="196"/>
    </location>
</feature>
<dbReference type="EMBL" id="CM003613">
    <property type="protein sequence ID" value="KYP56553.1"/>
    <property type="molecule type" value="Genomic_DNA"/>
</dbReference>
<dbReference type="Pfam" id="PF10536">
    <property type="entry name" value="PMD"/>
    <property type="match status" value="1"/>
</dbReference>
<dbReference type="STRING" id="3821.A0A151SP41"/>
<dbReference type="InterPro" id="IPR044824">
    <property type="entry name" value="MAIN-like"/>
</dbReference>
<dbReference type="PANTHER" id="PTHR46033">
    <property type="entry name" value="PROTEIN MAIN-LIKE 2"/>
    <property type="match status" value="1"/>
</dbReference>
<dbReference type="Gramene" id="C.cajan_02729.t">
    <property type="protein sequence ID" value="C.cajan_02729.t.cds1"/>
    <property type="gene ID" value="C.cajan_02729"/>
</dbReference>
<organism evidence="2 3">
    <name type="scientific">Cajanus cajan</name>
    <name type="common">Pigeon pea</name>
    <name type="synonym">Cajanus indicus</name>
    <dbReference type="NCBI Taxonomy" id="3821"/>
    <lineage>
        <taxon>Eukaryota</taxon>
        <taxon>Viridiplantae</taxon>
        <taxon>Streptophyta</taxon>
        <taxon>Embryophyta</taxon>
        <taxon>Tracheophyta</taxon>
        <taxon>Spermatophyta</taxon>
        <taxon>Magnoliopsida</taxon>
        <taxon>eudicotyledons</taxon>
        <taxon>Gunneridae</taxon>
        <taxon>Pentapetalae</taxon>
        <taxon>rosids</taxon>
        <taxon>fabids</taxon>
        <taxon>Fabales</taxon>
        <taxon>Fabaceae</taxon>
        <taxon>Papilionoideae</taxon>
        <taxon>50 kb inversion clade</taxon>
        <taxon>NPAAA clade</taxon>
        <taxon>indigoferoid/millettioid clade</taxon>
        <taxon>Phaseoleae</taxon>
        <taxon>Cajanus</taxon>
    </lineage>
</organism>
<evidence type="ECO:0000313" key="2">
    <source>
        <dbReference type="EMBL" id="KYP56553.1"/>
    </source>
</evidence>
<dbReference type="Proteomes" id="UP000075243">
    <property type="component" value="Chromosome 11"/>
</dbReference>
<keyword evidence="3" id="KW-1185">Reference proteome</keyword>
<reference evidence="2 3" key="1">
    <citation type="journal article" date="2012" name="Nat. Biotechnol.">
        <title>Draft genome sequence of pigeonpea (Cajanus cajan), an orphan legume crop of resource-poor farmers.</title>
        <authorList>
            <person name="Varshney R.K."/>
            <person name="Chen W."/>
            <person name="Li Y."/>
            <person name="Bharti A.K."/>
            <person name="Saxena R.K."/>
            <person name="Schlueter J.A."/>
            <person name="Donoghue M.T."/>
            <person name="Azam S."/>
            <person name="Fan G."/>
            <person name="Whaley A.M."/>
            <person name="Farmer A.D."/>
            <person name="Sheridan J."/>
            <person name="Iwata A."/>
            <person name="Tuteja R."/>
            <person name="Penmetsa R.V."/>
            <person name="Wu W."/>
            <person name="Upadhyaya H.D."/>
            <person name="Yang S.P."/>
            <person name="Shah T."/>
            <person name="Saxena K.B."/>
            <person name="Michael T."/>
            <person name="McCombie W.R."/>
            <person name="Yang B."/>
            <person name="Zhang G."/>
            <person name="Yang H."/>
            <person name="Wang J."/>
            <person name="Spillane C."/>
            <person name="Cook D.R."/>
            <person name="May G.D."/>
            <person name="Xu X."/>
            <person name="Jackson S.A."/>
        </authorList>
    </citation>
    <scope>NUCLEOTIDE SEQUENCE [LARGE SCALE GENOMIC DNA]</scope>
    <source>
        <strain evidence="3">cv. Asha</strain>
    </source>
</reference>